<proteinExistence type="predicted"/>
<dbReference type="PANTHER" id="PTHR43309">
    <property type="entry name" value="5-OXOPROLINASE SUBUNIT C"/>
    <property type="match status" value="1"/>
</dbReference>
<organism evidence="5 6">
    <name type="scientific">Chelatococcus asaccharovorans</name>
    <dbReference type="NCBI Taxonomy" id="28210"/>
    <lineage>
        <taxon>Bacteria</taxon>
        <taxon>Pseudomonadati</taxon>
        <taxon>Pseudomonadota</taxon>
        <taxon>Alphaproteobacteria</taxon>
        <taxon>Hyphomicrobiales</taxon>
        <taxon>Chelatococcaceae</taxon>
        <taxon>Chelatococcus</taxon>
    </lineage>
</organism>
<evidence type="ECO:0000313" key="5">
    <source>
        <dbReference type="EMBL" id="PXW63299.1"/>
    </source>
</evidence>
<dbReference type="InterPro" id="IPR029000">
    <property type="entry name" value="Cyclophilin-like_dom_sf"/>
</dbReference>
<sequence length="340" mass="35370">MMRDCGPATSFQDGGRYGYQRFGVSPAGAMDRLALAAANVLVGNGAETGAVEFMAQGGSLTCADGPLLVSLAGGGATLSVQGHPVAPFTSTLVREGDRLTVSPCRTGLFAYLAVAGGFDVAPELGSIALHRRSGMGGMVGRPLAAGDRLPCAAAGHVAPQVLIDGLTDGLSRADGPIRVVLGPQDDYFAPDTIARFLGECYRVSARIDRMGYQLEGPALIAARGHNIVSDGIVCGHVQVPGHGQPIVLMRDRQTTGGYPKIATVISADLDRLAQCVPGSEVTFRAIAHEEAVRLARQYRARIAALASRLKPAQPDLDSRRLLGLNLISGVVDARDPAVNP</sequence>
<dbReference type="AlphaFoldDB" id="A0A2V3URG2"/>
<dbReference type="EMBL" id="QJJK01000002">
    <property type="protein sequence ID" value="PXW63299.1"/>
    <property type="molecule type" value="Genomic_DNA"/>
</dbReference>
<dbReference type="GO" id="GO:0016787">
    <property type="term" value="F:hydrolase activity"/>
    <property type="evidence" value="ECO:0007669"/>
    <property type="project" value="UniProtKB-KW"/>
</dbReference>
<dbReference type="InterPro" id="IPR003778">
    <property type="entry name" value="CT_A_B"/>
</dbReference>
<keyword evidence="1" id="KW-0547">Nucleotide-binding</keyword>
<dbReference type="Proteomes" id="UP000248021">
    <property type="component" value="Unassembled WGS sequence"/>
</dbReference>
<evidence type="ECO:0000256" key="3">
    <source>
        <dbReference type="ARBA" id="ARBA00022840"/>
    </source>
</evidence>
<accession>A0A2V3URG2</accession>
<evidence type="ECO:0000259" key="4">
    <source>
        <dbReference type="SMART" id="SM00797"/>
    </source>
</evidence>
<keyword evidence="6" id="KW-1185">Reference proteome</keyword>
<dbReference type="SMART" id="SM00797">
    <property type="entry name" value="AHS2"/>
    <property type="match status" value="1"/>
</dbReference>
<dbReference type="InterPro" id="IPR052708">
    <property type="entry name" value="PxpC"/>
</dbReference>
<comment type="caution">
    <text evidence="5">The sequence shown here is derived from an EMBL/GenBank/DDBJ whole genome shotgun (WGS) entry which is preliminary data.</text>
</comment>
<dbReference type="NCBIfam" id="TIGR00724">
    <property type="entry name" value="urea_amlyse_rel"/>
    <property type="match status" value="1"/>
</dbReference>
<feature type="domain" description="Carboxyltransferase" evidence="4">
    <location>
        <begin position="21"/>
        <end position="301"/>
    </location>
</feature>
<gene>
    <name evidence="5" type="ORF">C7450_102214</name>
</gene>
<name>A0A2V3URG2_9HYPH</name>
<dbReference type="SUPFAM" id="SSF50891">
    <property type="entry name" value="Cyclophilin-like"/>
    <property type="match status" value="1"/>
</dbReference>
<dbReference type="PANTHER" id="PTHR43309:SF5">
    <property type="entry name" value="5-OXOPROLINASE SUBUNIT C"/>
    <property type="match status" value="1"/>
</dbReference>
<protein>
    <submittedName>
        <fullName evidence="5">Biotin-dependent carboxylase-like uncharacterized protein</fullName>
    </submittedName>
</protein>
<dbReference type="GO" id="GO:0005524">
    <property type="term" value="F:ATP binding"/>
    <property type="evidence" value="ECO:0007669"/>
    <property type="project" value="UniProtKB-KW"/>
</dbReference>
<evidence type="ECO:0000313" key="6">
    <source>
        <dbReference type="Proteomes" id="UP000248021"/>
    </source>
</evidence>
<dbReference type="Gene3D" id="2.40.100.10">
    <property type="entry name" value="Cyclophilin-like"/>
    <property type="match status" value="1"/>
</dbReference>
<keyword evidence="2" id="KW-0378">Hydrolase</keyword>
<dbReference type="OrthoDB" id="9768696at2"/>
<keyword evidence="3" id="KW-0067">ATP-binding</keyword>
<reference evidence="5 6" key="1">
    <citation type="submission" date="2018-05" db="EMBL/GenBank/DDBJ databases">
        <title>Genomic Encyclopedia of Type Strains, Phase IV (KMG-IV): sequencing the most valuable type-strain genomes for metagenomic binning, comparative biology and taxonomic classification.</title>
        <authorList>
            <person name="Goeker M."/>
        </authorList>
    </citation>
    <scope>NUCLEOTIDE SEQUENCE [LARGE SCALE GENOMIC DNA]</scope>
    <source>
        <strain evidence="5 6">DSM 6462</strain>
    </source>
</reference>
<dbReference type="Pfam" id="PF02626">
    <property type="entry name" value="CT_A_B"/>
    <property type="match status" value="1"/>
</dbReference>
<evidence type="ECO:0000256" key="2">
    <source>
        <dbReference type="ARBA" id="ARBA00022801"/>
    </source>
</evidence>
<evidence type="ECO:0000256" key="1">
    <source>
        <dbReference type="ARBA" id="ARBA00022741"/>
    </source>
</evidence>